<evidence type="ECO:0000256" key="1">
    <source>
        <dbReference type="SAM" id="MobiDB-lite"/>
    </source>
</evidence>
<comment type="caution">
    <text evidence="2">The sequence shown here is derived from an EMBL/GenBank/DDBJ whole genome shotgun (WGS) entry which is preliminary data.</text>
</comment>
<dbReference type="EMBL" id="JBEWZI010000015">
    <property type="protein sequence ID" value="MET7015329.1"/>
    <property type="molecule type" value="Genomic_DNA"/>
</dbReference>
<name>A0ABV2TN43_9RHOO</name>
<proteinExistence type="predicted"/>
<gene>
    <name evidence="2" type="ORF">ABXR19_14150</name>
</gene>
<dbReference type="Proteomes" id="UP001549691">
    <property type="component" value="Unassembled WGS sequence"/>
</dbReference>
<evidence type="ECO:0000313" key="3">
    <source>
        <dbReference type="Proteomes" id="UP001549691"/>
    </source>
</evidence>
<accession>A0ABV2TN43</accession>
<reference evidence="2 3" key="1">
    <citation type="submission" date="2024-07" db="EMBL/GenBank/DDBJ databases">
        <title>Uliginosibacterium flavum JJ3220;KACC:17644.</title>
        <authorList>
            <person name="Kim M.K."/>
        </authorList>
    </citation>
    <scope>NUCLEOTIDE SEQUENCE [LARGE SCALE GENOMIC DNA]</scope>
    <source>
        <strain evidence="2 3">KACC:17644</strain>
    </source>
</reference>
<dbReference type="RefSeq" id="WP_354601786.1">
    <property type="nucleotide sequence ID" value="NZ_JBEWZI010000015.1"/>
</dbReference>
<feature type="compositionally biased region" description="Basic and acidic residues" evidence="1">
    <location>
        <begin position="96"/>
        <end position="105"/>
    </location>
</feature>
<organism evidence="2 3">
    <name type="scientific">Uliginosibacterium flavum</name>
    <dbReference type="NCBI Taxonomy" id="1396831"/>
    <lineage>
        <taxon>Bacteria</taxon>
        <taxon>Pseudomonadati</taxon>
        <taxon>Pseudomonadota</taxon>
        <taxon>Betaproteobacteria</taxon>
        <taxon>Rhodocyclales</taxon>
        <taxon>Zoogloeaceae</taxon>
        <taxon>Uliginosibacterium</taxon>
    </lineage>
</organism>
<sequence>MSEALAAKLRDAPAAFYPRQLVDSYPRIVDKLVQLWGTPEIEAYFQELMLNDRGDRQGFSQPVLTEILNLRTWYRSLLPPQPRSVDNWVDMINEDGAERAGRTDENGLDMPFEPRT</sequence>
<feature type="region of interest" description="Disordered" evidence="1">
    <location>
        <begin position="96"/>
        <end position="116"/>
    </location>
</feature>
<keyword evidence="3" id="KW-1185">Reference proteome</keyword>
<protein>
    <submittedName>
        <fullName evidence="2">Uncharacterized protein</fullName>
    </submittedName>
</protein>
<evidence type="ECO:0000313" key="2">
    <source>
        <dbReference type="EMBL" id="MET7015329.1"/>
    </source>
</evidence>